<dbReference type="Proteomes" id="UP001566476">
    <property type="component" value="Unassembled WGS sequence"/>
</dbReference>
<sequence length="141" mass="16222">MRRPVRPPALRDVRGRLRRWRRVLRHRGPQGSRARRWARGSLAAVRADLAREGMAARCAVPVPALPGWSRVVVERVLHEQDATCLQRCLVLQAWFAAHGREAEIVVAVPTAAQPEFTAHAWIRGYDRDEHDRYRELTVLRP</sequence>
<evidence type="ECO:0000313" key="3">
    <source>
        <dbReference type="Proteomes" id="UP001566476"/>
    </source>
</evidence>
<reference evidence="2 3" key="1">
    <citation type="submission" date="2024-07" db="EMBL/GenBank/DDBJ databases">
        <authorList>
            <person name="Thanompreechachai J."/>
            <person name="Duangmal K."/>
        </authorList>
    </citation>
    <scope>NUCLEOTIDE SEQUENCE [LARGE SCALE GENOMIC DNA]</scope>
    <source>
        <strain evidence="2 3">TBRC 1896</strain>
    </source>
</reference>
<comment type="caution">
    <text evidence="2">The sequence shown here is derived from an EMBL/GenBank/DDBJ whole genome shotgun (WGS) entry which is preliminary data.</text>
</comment>
<name>A0ABV4HXU5_9ACTN</name>
<dbReference type="Pfam" id="PF13471">
    <property type="entry name" value="Transglut_core3"/>
    <property type="match status" value="1"/>
</dbReference>
<accession>A0ABV4HXU5</accession>
<dbReference type="RefSeq" id="WP_370717291.1">
    <property type="nucleotide sequence ID" value="NZ_JBGGTQ010000002.1"/>
</dbReference>
<organism evidence="2 3">
    <name type="scientific">Kineococcus mangrovi</name>
    <dbReference type="NCBI Taxonomy" id="1660183"/>
    <lineage>
        <taxon>Bacteria</taxon>
        <taxon>Bacillati</taxon>
        <taxon>Actinomycetota</taxon>
        <taxon>Actinomycetes</taxon>
        <taxon>Kineosporiales</taxon>
        <taxon>Kineosporiaceae</taxon>
        <taxon>Kineococcus</taxon>
    </lineage>
</organism>
<evidence type="ECO:0000259" key="1">
    <source>
        <dbReference type="Pfam" id="PF13471"/>
    </source>
</evidence>
<protein>
    <submittedName>
        <fullName evidence="2">Lasso peptide biosynthesis protein</fullName>
    </submittedName>
</protein>
<gene>
    <name evidence="2" type="ORF">AB2L28_03190</name>
</gene>
<keyword evidence="3" id="KW-1185">Reference proteome</keyword>
<proteinExistence type="predicted"/>
<evidence type="ECO:0000313" key="2">
    <source>
        <dbReference type="EMBL" id="MEZ0491236.1"/>
    </source>
</evidence>
<feature type="domain" description="Microcin J25-processing protein McjB C-terminal" evidence="1">
    <location>
        <begin position="64"/>
        <end position="123"/>
    </location>
</feature>
<dbReference type="InterPro" id="IPR032708">
    <property type="entry name" value="McjB_C"/>
</dbReference>
<dbReference type="EMBL" id="JBGGTQ010000002">
    <property type="protein sequence ID" value="MEZ0491236.1"/>
    <property type="molecule type" value="Genomic_DNA"/>
</dbReference>